<reference evidence="3" key="1">
    <citation type="submission" date="2024-05" db="EMBL/GenBank/DDBJ databases">
        <authorList>
            <person name="Kim S."/>
            <person name="Heo J."/>
            <person name="Choi H."/>
            <person name="Choi Y."/>
            <person name="Kwon S.-W."/>
            <person name="Kim Y."/>
        </authorList>
    </citation>
    <scope>NUCLEOTIDE SEQUENCE</scope>
    <source>
        <strain evidence="3">KACC 23698</strain>
    </source>
</reference>
<dbReference type="InterPro" id="IPR036388">
    <property type="entry name" value="WH-like_DNA-bd_sf"/>
</dbReference>
<name>A0AAU7JM69_9HYPH</name>
<dbReference type="RefSeq" id="WP_406858239.1">
    <property type="nucleotide sequence ID" value="NZ_CP157484.1"/>
</dbReference>
<dbReference type="Gene3D" id="1.10.10.10">
    <property type="entry name" value="Winged helix-like DNA-binding domain superfamily/Winged helix DNA-binding domain"/>
    <property type="match status" value="1"/>
</dbReference>
<feature type="domain" description="WYL" evidence="2">
    <location>
        <begin position="141"/>
        <end position="204"/>
    </location>
</feature>
<dbReference type="InterPro" id="IPR013196">
    <property type="entry name" value="HTH_11"/>
</dbReference>
<dbReference type="PROSITE" id="PS52050">
    <property type="entry name" value="WYL"/>
    <property type="match status" value="1"/>
</dbReference>
<evidence type="ECO:0000259" key="1">
    <source>
        <dbReference type="Pfam" id="PF08279"/>
    </source>
</evidence>
<evidence type="ECO:0000259" key="2">
    <source>
        <dbReference type="Pfam" id="PF13280"/>
    </source>
</evidence>
<protein>
    <submittedName>
        <fullName evidence="3">YafY family protein</fullName>
    </submittedName>
</protein>
<dbReference type="Pfam" id="PF08279">
    <property type="entry name" value="HTH_11"/>
    <property type="match status" value="1"/>
</dbReference>
<organism evidence="3">
    <name type="scientific">Alsobacter sp. KACC 23698</name>
    <dbReference type="NCBI Taxonomy" id="3149229"/>
    <lineage>
        <taxon>Bacteria</taxon>
        <taxon>Pseudomonadati</taxon>
        <taxon>Pseudomonadota</taxon>
        <taxon>Alphaproteobacteria</taxon>
        <taxon>Hyphomicrobiales</taxon>
        <taxon>Alsobacteraceae</taxon>
        <taxon>Alsobacter</taxon>
    </lineage>
</organism>
<dbReference type="SUPFAM" id="SSF46785">
    <property type="entry name" value="Winged helix' DNA-binding domain"/>
    <property type="match status" value="1"/>
</dbReference>
<dbReference type="InterPro" id="IPR036390">
    <property type="entry name" value="WH_DNA-bd_sf"/>
</dbReference>
<dbReference type="AlphaFoldDB" id="A0AAU7JM69"/>
<feature type="domain" description="Helix-turn-helix type 11" evidence="1">
    <location>
        <begin position="6"/>
        <end position="59"/>
    </location>
</feature>
<evidence type="ECO:0000313" key="3">
    <source>
        <dbReference type="EMBL" id="XBO41385.1"/>
    </source>
</evidence>
<accession>A0AAU7JM69</accession>
<dbReference type="InterPro" id="IPR026881">
    <property type="entry name" value="WYL_dom"/>
</dbReference>
<dbReference type="EMBL" id="CP157484">
    <property type="protein sequence ID" value="XBO41385.1"/>
    <property type="molecule type" value="Genomic_DNA"/>
</dbReference>
<sequence>MSRAERLLDLLQALRRRRYPAAGAELAAELGVSLRTLYRDIASLRAQGAPIEGEAGVGFVLRHGFLLPPLMFTPEELEALALGARWAADRGDQRLRGAALDALAKIGSVLPRELADELDGSRLLVGPSGAAEPSGDFDPALVRDALRRQSKLRIAYRDKAEAATSRTVWPLAVGYFDRAQVLVAWCELREDFRCFRLDRIASVEALTDRYSSPRKALLRQWREREGIVEA</sequence>
<dbReference type="PANTHER" id="PTHR34580">
    <property type="match status" value="1"/>
</dbReference>
<dbReference type="PANTHER" id="PTHR34580:SF3">
    <property type="entry name" value="PROTEIN PAFB"/>
    <property type="match status" value="1"/>
</dbReference>
<proteinExistence type="predicted"/>
<dbReference type="InterPro" id="IPR051534">
    <property type="entry name" value="CBASS_pafABC_assoc_protein"/>
</dbReference>
<dbReference type="Pfam" id="PF13280">
    <property type="entry name" value="WYL"/>
    <property type="match status" value="1"/>
</dbReference>
<gene>
    <name evidence="3" type="ORF">ABEG18_11710</name>
</gene>